<evidence type="ECO:0000313" key="9">
    <source>
        <dbReference type="Ensembl" id="ENSPKIP00000025260.1"/>
    </source>
</evidence>
<dbReference type="GO" id="GO:0016020">
    <property type="term" value="C:membrane"/>
    <property type="evidence" value="ECO:0007669"/>
    <property type="project" value="UniProtKB-SubCell"/>
</dbReference>
<feature type="transmembrane region" description="Helical" evidence="6">
    <location>
        <begin position="242"/>
        <end position="261"/>
    </location>
</feature>
<feature type="transmembrane region" description="Helical" evidence="6">
    <location>
        <begin position="443"/>
        <end position="465"/>
    </location>
</feature>
<organism evidence="9 10">
    <name type="scientific">Paramormyrops kingsleyae</name>
    <dbReference type="NCBI Taxonomy" id="1676925"/>
    <lineage>
        <taxon>Eukaryota</taxon>
        <taxon>Metazoa</taxon>
        <taxon>Chordata</taxon>
        <taxon>Craniata</taxon>
        <taxon>Vertebrata</taxon>
        <taxon>Euteleostomi</taxon>
        <taxon>Actinopterygii</taxon>
        <taxon>Neopterygii</taxon>
        <taxon>Teleostei</taxon>
        <taxon>Osteoglossocephala</taxon>
        <taxon>Osteoglossomorpha</taxon>
        <taxon>Osteoglossiformes</taxon>
        <taxon>Mormyridae</taxon>
        <taxon>Paramormyrops</taxon>
    </lineage>
</organism>
<reference evidence="9" key="1">
    <citation type="submission" date="2025-08" db="UniProtKB">
        <authorList>
            <consortium name="Ensembl"/>
        </authorList>
    </citation>
    <scope>IDENTIFICATION</scope>
</reference>
<evidence type="ECO:0000256" key="5">
    <source>
        <dbReference type="ARBA" id="ARBA00023136"/>
    </source>
</evidence>
<dbReference type="PROSITE" id="PS51380">
    <property type="entry name" value="EXS"/>
    <property type="match status" value="1"/>
</dbReference>
<reference evidence="9" key="2">
    <citation type="submission" date="2025-09" db="UniProtKB">
        <authorList>
            <consortium name="Ensembl"/>
        </authorList>
    </citation>
    <scope>IDENTIFICATION</scope>
</reference>
<feature type="transmembrane region" description="Helical" evidence="6">
    <location>
        <begin position="399"/>
        <end position="418"/>
    </location>
</feature>
<dbReference type="Pfam" id="PF03124">
    <property type="entry name" value="EXS"/>
    <property type="match status" value="1"/>
</dbReference>
<evidence type="ECO:0000259" key="8">
    <source>
        <dbReference type="PROSITE" id="PS51382"/>
    </source>
</evidence>
<keyword evidence="3 6" id="KW-0812">Transmembrane</keyword>
<feature type="transmembrane region" description="Helical" evidence="6">
    <location>
        <begin position="128"/>
        <end position="146"/>
    </location>
</feature>
<dbReference type="PANTHER" id="PTHR10783">
    <property type="entry name" value="XENOTROPIC AND POLYTROPIC RETROVIRUS RECEPTOR 1-RELATED"/>
    <property type="match status" value="1"/>
</dbReference>
<proteinExistence type="inferred from homology"/>
<dbReference type="Ensembl" id="ENSPKIT00000005990.1">
    <property type="protein sequence ID" value="ENSPKIP00000025260.1"/>
    <property type="gene ID" value="ENSPKIG00000008177.1"/>
</dbReference>
<dbReference type="Proteomes" id="UP000261540">
    <property type="component" value="Unplaced"/>
</dbReference>
<dbReference type="AlphaFoldDB" id="A0A3B3S519"/>
<comment type="subcellular location">
    <subcellularLocation>
        <location evidence="1">Membrane</location>
        <topology evidence="1">Multi-pass membrane protein</topology>
    </subcellularLocation>
</comment>
<keyword evidence="10" id="KW-1185">Reference proteome</keyword>
<keyword evidence="5 6" id="KW-0472">Membrane</keyword>
<evidence type="ECO:0000256" key="2">
    <source>
        <dbReference type="ARBA" id="ARBA00009665"/>
    </source>
</evidence>
<dbReference type="PROSITE" id="PS51382">
    <property type="entry name" value="SPX"/>
    <property type="match status" value="1"/>
</dbReference>
<keyword evidence="4 6" id="KW-1133">Transmembrane helix</keyword>
<dbReference type="InterPro" id="IPR004342">
    <property type="entry name" value="EXS_C"/>
</dbReference>
<feature type="transmembrane region" description="Helical" evidence="6">
    <location>
        <begin position="205"/>
        <end position="230"/>
    </location>
</feature>
<evidence type="ECO:0000256" key="6">
    <source>
        <dbReference type="SAM" id="Phobius"/>
    </source>
</evidence>
<evidence type="ECO:0000259" key="7">
    <source>
        <dbReference type="PROSITE" id="PS51380"/>
    </source>
</evidence>
<dbReference type="GeneTree" id="ENSGT00500000044895"/>
<accession>A0A3B3S519</accession>
<evidence type="ECO:0008006" key="11">
    <source>
        <dbReference type="Google" id="ProtNLM"/>
    </source>
</evidence>
<evidence type="ECO:0000256" key="1">
    <source>
        <dbReference type="ARBA" id="ARBA00004141"/>
    </source>
</evidence>
<name>A0A3B3S519_9TELE</name>
<feature type="transmembrane region" description="Helical" evidence="6">
    <location>
        <begin position="167"/>
        <end position="185"/>
    </location>
</feature>
<feature type="domain" description="SPX" evidence="8">
    <location>
        <begin position="1"/>
        <end position="144"/>
    </location>
</feature>
<comment type="similarity">
    <text evidence="2">Belongs to the SYG1 (TC 2.A.94) family.</text>
</comment>
<evidence type="ECO:0000256" key="4">
    <source>
        <dbReference type="ARBA" id="ARBA00022989"/>
    </source>
</evidence>
<dbReference type="PANTHER" id="PTHR10783:SF103">
    <property type="entry name" value="SOLUTE CARRIER FAMILY 53 MEMBER 1"/>
    <property type="match status" value="1"/>
</dbReference>
<evidence type="ECO:0000313" key="10">
    <source>
        <dbReference type="Proteomes" id="UP000261540"/>
    </source>
</evidence>
<dbReference type="InterPro" id="IPR004331">
    <property type="entry name" value="SPX_dom"/>
</dbReference>
<dbReference type="GO" id="GO:0005737">
    <property type="term" value="C:cytoplasm"/>
    <property type="evidence" value="ECO:0007669"/>
    <property type="project" value="TreeGrafter"/>
</dbReference>
<sequence>MKFSDHLQTCMTPEWRKQYITYWVSKYLVSPVGCWSSVQEVFFQMCSKELVKVNHFYSGEKTTSQLEGHFEYSSHRLLWATLRRHSTADDEQQTKRGLSLAVREFYYSLMLLQNYQLFLQPVPVWTTFRLGVTCGLLLALLALIALRGEMFVQEWEPLRPLLRLYRGGFLLIEFLFLLGLNVYGWKKAGVNYVLIFELDRRDNLSHYHFFEAAGGLAVCWCTSILACLYAPLLPVPLQLQPLLFYCLPLVLLLSPMPTLHARARRWLLSVLYKVLTTPFHSVGFPDFWLADQLNSLAPLFLDLWSLIWFYACEVDWKDLAGMYAPAPGSLDCERTSKDLSCLIQCFPPWLRFAQCLRNFWDSGNTKPHLLNAGKYSVVFLTITFAGLYKYPSQAEGLTLYLYLWAASACCSVLVAITWDLRIDWGLLQGPDYLREEAVYSKRAYYYCAILADVLLRLAWGVNIILVQMRDAGSATATGILAPLEVIRRFIWNFLRLEKEHLTNCSLFRAVRDIPVRPPTQNGHSFLEKIVEQENNGKTSVCFVFGSLFRVCAKHLQTRGTVKKQSTKQTDILCETQASQTLS</sequence>
<feature type="domain" description="EXS" evidence="7">
    <location>
        <begin position="331"/>
        <end position="528"/>
    </location>
</feature>
<protein>
    <recommendedName>
        <fullName evidence="11">EXS domain-containing protein</fullName>
    </recommendedName>
</protein>
<evidence type="ECO:0000256" key="3">
    <source>
        <dbReference type="ARBA" id="ARBA00022692"/>
    </source>
</evidence>